<evidence type="ECO:0000256" key="7">
    <source>
        <dbReference type="ARBA" id="ARBA00023136"/>
    </source>
</evidence>
<evidence type="ECO:0000256" key="8">
    <source>
        <dbReference type="ARBA" id="ARBA00023170"/>
    </source>
</evidence>
<dbReference type="InterPro" id="IPR004073">
    <property type="entry name" value="GPCR_3_vmron_rcpt_2"/>
</dbReference>
<dbReference type="RefSeq" id="XP_015268526.1">
    <property type="nucleotide sequence ID" value="XM_015413040.1"/>
</dbReference>
<dbReference type="Pfam" id="PF00003">
    <property type="entry name" value="7tm_3"/>
    <property type="match status" value="1"/>
</dbReference>
<evidence type="ECO:0000256" key="3">
    <source>
        <dbReference type="ARBA" id="ARBA00022692"/>
    </source>
</evidence>
<feature type="transmembrane region" description="Helical" evidence="11">
    <location>
        <begin position="730"/>
        <end position="750"/>
    </location>
</feature>
<evidence type="ECO:0000256" key="2">
    <source>
        <dbReference type="ARBA" id="ARBA00022475"/>
    </source>
</evidence>
<evidence type="ECO:0000313" key="14">
    <source>
        <dbReference type="RefSeq" id="XP_015268526.1"/>
    </source>
</evidence>
<dbReference type="SUPFAM" id="SSF81665">
    <property type="entry name" value="Calcium ATPase, transmembrane domain M"/>
    <property type="match status" value="1"/>
</dbReference>
<dbReference type="CDD" id="cd15283">
    <property type="entry name" value="7tmC_V2R_pheromone"/>
    <property type="match status" value="1"/>
</dbReference>
<dbReference type="InterPro" id="IPR000337">
    <property type="entry name" value="GPCR_3"/>
</dbReference>
<dbReference type="InterPro" id="IPR001828">
    <property type="entry name" value="ANF_lig-bd_rcpt"/>
</dbReference>
<keyword evidence="6" id="KW-0297">G-protein coupled receptor</keyword>
<dbReference type="SUPFAM" id="SSF53822">
    <property type="entry name" value="Periplasmic binding protein-like I"/>
    <property type="match status" value="1"/>
</dbReference>
<dbReference type="GeneID" id="107111985"/>
<feature type="transmembrane region" description="Helical" evidence="11">
    <location>
        <begin position="536"/>
        <end position="561"/>
    </location>
</feature>
<feature type="transmembrane region" description="Helical" evidence="11">
    <location>
        <begin position="651"/>
        <end position="669"/>
    </location>
</feature>
<accession>A0ABM1K489</accession>
<keyword evidence="8" id="KW-0675">Receptor</keyword>
<name>A0ABM1K489_GEKJA</name>
<keyword evidence="4" id="KW-0732">Signal</keyword>
<dbReference type="InterPro" id="IPR028082">
    <property type="entry name" value="Peripla_BP_I"/>
</dbReference>
<evidence type="ECO:0000256" key="5">
    <source>
        <dbReference type="ARBA" id="ARBA00022989"/>
    </source>
</evidence>
<keyword evidence="10" id="KW-0807">Transducer</keyword>
<dbReference type="InterPro" id="IPR017979">
    <property type="entry name" value="GPCR_3_CS"/>
</dbReference>
<evidence type="ECO:0000256" key="4">
    <source>
        <dbReference type="ARBA" id="ARBA00022729"/>
    </source>
</evidence>
<evidence type="ECO:0000313" key="13">
    <source>
        <dbReference type="Proteomes" id="UP000694871"/>
    </source>
</evidence>
<evidence type="ECO:0000256" key="10">
    <source>
        <dbReference type="ARBA" id="ARBA00023224"/>
    </source>
</evidence>
<organism evidence="13 14">
    <name type="scientific">Gekko japonicus</name>
    <name type="common">Schlegel's Japanese gecko</name>
    <dbReference type="NCBI Taxonomy" id="146911"/>
    <lineage>
        <taxon>Eukaryota</taxon>
        <taxon>Metazoa</taxon>
        <taxon>Chordata</taxon>
        <taxon>Craniata</taxon>
        <taxon>Vertebrata</taxon>
        <taxon>Euteleostomi</taxon>
        <taxon>Lepidosauria</taxon>
        <taxon>Squamata</taxon>
        <taxon>Bifurcata</taxon>
        <taxon>Gekkota</taxon>
        <taxon>Gekkonidae</taxon>
        <taxon>Gekkoninae</taxon>
        <taxon>Gekko</taxon>
    </lineage>
</organism>
<dbReference type="Proteomes" id="UP000694871">
    <property type="component" value="Unplaced"/>
</dbReference>
<evidence type="ECO:0000259" key="12">
    <source>
        <dbReference type="PROSITE" id="PS50259"/>
    </source>
</evidence>
<proteinExistence type="predicted"/>
<sequence length="801" mass="90243">MVTKFYQHVLTLVFATKEINENLSILTNVTLGFHICDSYYNARMTYHSTLDLLFKSNVYVPNYKCGKQKNLMAVIGGLSADISFYMADILGLYKIPQLTYGSFAPEDATDVPSFYRTVPNEAHQNMGIVQLLLHFRWTWVGLLIVDEDSGEHFLKTLEPLLAQNGICLAFTGRIPKQSNWDEMSESFDLFRNRYQHFIDSKINTVILYGGPMAIISLTTAMLFEDSAYEESVSIRTVWILTAQVDYVLTSLQRIFSFNFFNNILSFTVHSHKVLGFQKFLQIVKPDSTQEDGFLGCFWEQAFHCSFPNSKEPMKDNSTCTGEERLESLPGSIFEMHMTGHSYSIYNAAYAIAHALHAMVSSRYHCRTMVGGKRIDLQGLQPWQLHTFLQDILFNNSAGEDLSFNKNWEMGAAFDIMNLITFPNHSFSRVKVGRVDADALERSRFIVHEDMIEWHSIFNQVVPISVCNDYCRPGYQKIKTEGEMFCCYNCDPCPEGKISDSNDAVDCIKCPDDRFPSKDQDGCIPKVLSFLSFQEPLGISLASVAVSFSLITALVLGIFVKWKDSPIVKASNRDITYTLLVSLLLCFLCSLLFLGQPTKISCFFRQAVFSIIFSVAVSCVLAKTITVVVAFMATKPGSKMRKWVGKGLTNSIILSFSLIQAAICMVWLGTSPPFPDFDTQSSSEEIITECNEGSVLMFYIALGYMGVLSIISLTVAFLARKLPSSFNEAKFITFSMFIFCSVWVSFVPTYLSTKGKYMVAVEIFSILASAAGLLGCIFSPKSYIILVRPELNEKKQLIRRTN</sequence>
<feature type="domain" description="G-protein coupled receptors family 3 profile" evidence="12">
    <location>
        <begin position="536"/>
        <end position="800"/>
    </location>
</feature>
<dbReference type="InterPro" id="IPR017978">
    <property type="entry name" value="GPCR_3_C"/>
</dbReference>
<keyword evidence="13" id="KW-1185">Reference proteome</keyword>
<dbReference type="PROSITE" id="PS00981">
    <property type="entry name" value="G_PROTEIN_RECEP_F3_3"/>
    <property type="match status" value="1"/>
</dbReference>
<keyword evidence="7 11" id="KW-0472">Membrane</keyword>
<reference evidence="14" key="1">
    <citation type="submission" date="2025-08" db="UniProtKB">
        <authorList>
            <consortium name="RefSeq"/>
        </authorList>
    </citation>
    <scope>IDENTIFICATION</scope>
</reference>
<dbReference type="PANTHER" id="PTHR24061">
    <property type="entry name" value="CALCIUM-SENSING RECEPTOR-RELATED"/>
    <property type="match status" value="1"/>
</dbReference>
<feature type="transmembrane region" description="Helical" evidence="11">
    <location>
        <begin position="695"/>
        <end position="718"/>
    </location>
</feature>
<evidence type="ECO:0000256" key="6">
    <source>
        <dbReference type="ARBA" id="ARBA00023040"/>
    </source>
</evidence>
<dbReference type="InterPro" id="IPR000068">
    <property type="entry name" value="GPCR_3_Ca_sens_rcpt-rel"/>
</dbReference>
<comment type="subcellular location">
    <subcellularLocation>
        <location evidence="1">Cell membrane</location>
        <topology evidence="1">Multi-pass membrane protein</topology>
    </subcellularLocation>
</comment>
<dbReference type="Gene3D" id="2.10.50.30">
    <property type="entry name" value="GPCR, family 3, nine cysteines domain"/>
    <property type="match status" value="1"/>
</dbReference>
<keyword evidence="2" id="KW-1003">Cell membrane</keyword>
<feature type="transmembrane region" description="Helical" evidence="11">
    <location>
        <begin position="756"/>
        <end position="777"/>
    </location>
</feature>
<evidence type="ECO:0000256" key="11">
    <source>
        <dbReference type="SAM" id="Phobius"/>
    </source>
</evidence>
<dbReference type="InterPro" id="IPR038550">
    <property type="entry name" value="GPCR_3_9-Cys_sf"/>
</dbReference>
<protein>
    <submittedName>
        <fullName evidence="14">Vomeronasal type-2 receptor 26-like</fullName>
    </submittedName>
</protein>
<keyword evidence="9" id="KW-0325">Glycoprotein</keyword>
<dbReference type="Gene3D" id="3.40.50.2300">
    <property type="match status" value="2"/>
</dbReference>
<keyword evidence="3 11" id="KW-0812">Transmembrane</keyword>
<gene>
    <name evidence="14" type="primary">LOC107111985</name>
</gene>
<evidence type="ECO:0000256" key="9">
    <source>
        <dbReference type="ARBA" id="ARBA00023180"/>
    </source>
</evidence>
<dbReference type="PROSITE" id="PS50259">
    <property type="entry name" value="G_PROTEIN_RECEP_F3_4"/>
    <property type="match status" value="1"/>
</dbReference>
<evidence type="ECO:0000256" key="1">
    <source>
        <dbReference type="ARBA" id="ARBA00004651"/>
    </source>
</evidence>
<dbReference type="PRINTS" id="PR00248">
    <property type="entry name" value="GPCRMGR"/>
</dbReference>
<feature type="transmembrane region" description="Helical" evidence="11">
    <location>
        <begin position="573"/>
        <end position="594"/>
    </location>
</feature>
<feature type="transmembrane region" description="Helical" evidence="11">
    <location>
        <begin position="606"/>
        <end position="630"/>
    </location>
</feature>
<dbReference type="Pfam" id="PF01094">
    <property type="entry name" value="ANF_receptor"/>
    <property type="match status" value="1"/>
</dbReference>
<dbReference type="PANTHER" id="PTHR24061:SF599">
    <property type="entry name" value="G-PROTEIN COUPLED RECEPTORS FAMILY 3 PROFILE DOMAIN-CONTAINING PROTEIN"/>
    <property type="match status" value="1"/>
</dbReference>
<dbReference type="InterPro" id="IPR023298">
    <property type="entry name" value="ATPase_P-typ_TM_dom_sf"/>
</dbReference>
<dbReference type="InterPro" id="IPR011500">
    <property type="entry name" value="GPCR_3_9-Cys_dom"/>
</dbReference>
<keyword evidence="5 11" id="KW-1133">Transmembrane helix</keyword>
<dbReference type="PRINTS" id="PR01535">
    <property type="entry name" value="VOMERONASL2R"/>
</dbReference>
<dbReference type="Pfam" id="PF07562">
    <property type="entry name" value="NCD3G"/>
    <property type="match status" value="1"/>
</dbReference>